<dbReference type="InterPro" id="IPR050744">
    <property type="entry name" value="AI-2_Isomerase_LsrG"/>
</dbReference>
<keyword evidence="3" id="KW-1185">Reference proteome</keyword>
<dbReference type="SUPFAM" id="SSF54909">
    <property type="entry name" value="Dimeric alpha+beta barrel"/>
    <property type="match status" value="1"/>
</dbReference>
<keyword evidence="2" id="KW-0503">Monooxygenase</keyword>
<comment type="caution">
    <text evidence="2">The sequence shown here is derived from an EMBL/GenBank/DDBJ whole genome shotgun (WGS) entry which is preliminary data.</text>
</comment>
<dbReference type="PANTHER" id="PTHR33336:SF15">
    <property type="entry name" value="ABM DOMAIN-CONTAINING PROTEIN"/>
    <property type="match status" value="1"/>
</dbReference>
<reference evidence="2 3" key="1">
    <citation type="submission" date="2017-07" db="EMBL/GenBank/DDBJ databases">
        <title>First draft Genome Sequence of Nocardia cerradoensis isolated from human infection.</title>
        <authorList>
            <person name="Carrasco G."/>
        </authorList>
    </citation>
    <scope>NUCLEOTIDE SEQUENCE [LARGE SCALE GENOMIC DNA]</scope>
    <source>
        <strain evidence="2 3">CNM20130759</strain>
    </source>
</reference>
<dbReference type="Pfam" id="PF03992">
    <property type="entry name" value="ABM"/>
    <property type="match status" value="1"/>
</dbReference>
<sequence length="101" mass="10874">MPVIVATITPKPDKFDEVAEVLTRLIPEVHTEDGCELYALHRGKDRFVFVEKWRDMAALGVHGGSPNLKALNEGLQGLVTGSLDVQVLEAVPAGDPDKGAL</sequence>
<dbReference type="AlphaFoldDB" id="A0A231H2C7"/>
<dbReference type="Gene3D" id="3.30.70.100">
    <property type="match status" value="1"/>
</dbReference>
<proteinExistence type="predicted"/>
<dbReference type="EC" id="1.-.-.-" evidence="2"/>
<dbReference type="Proteomes" id="UP000215506">
    <property type="component" value="Unassembled WGS sequence"/>
</dbReference>
<keyword evidence="2" id="KW-0560">Oxidoreductase</keyword>
<organism evidence="2 3">
    <name type="scientific">Nocardia cerradoensis</name>
    <dbReference type="NCBI Taxonomy" id="85688"/>
    <lineage>
        <taxon>Bacteria</taxon>
        <taxon>Bacillati</taxon>
        <taxon>Actinomycetota</taxon>
        <taxon>Actinomycetes</taxon>
        <taxon>Mycobacteriales</taxon>
        <taxon>Nocardiaceae</taxon>
        <taxon>Nocardia</taxon>
    </lineage>
</organism>
<feature type="domain" description="ABM" evidence="1">
    <location>
        <begin position="2"/>
        <end position="87"/>
    </location>
</feature>
<evidence type="ECO:0000313" key="3">
    <source>
        <dbReference type="Proteomes" id="UP000215506"/>
    </source>
</evidence>
<dbReference type="PANTHER" id="PTHR33336">
    <property type="entry name" value="QUINOL MONOOXYGENASE YGIN-RELATED"/>
    <property type="match status" value="1"/>
</dbReference>
<dbReference type="InterPro" id="IPR011008">
    <property type="entry name" value="Dimeric_a/b-barrel"/>
</dbReference>
<dbReference type="InterPro" id="IPR007138">
    <property type="entry name" value="ABM_dom"/>
</dbReference>
<dbReference type="RefSeq" id="WP_039778446.1">
    <property type="nucleotide sequence ID" value="NZ_JAAXOR010000001.1"/>
</dbReference>
<evidence type="ECO:0000259" key="1">
    <source>
        <dbReference type="PROSITE" id="PS51725"/>
    </source>
</evidence>
<accession>A0A231H2C7</accession>
<evidence type="ECO:0000313" key="2">
    <source>
        <dbReference type="EMBL" id="OXR42994.1"/>
    </source>
</evidence>
<protein>
    <submittedName>
        <fullName evidence="2">Putative monooxygenase</fullName>
        <ecNumber evidence="2">1.-.-.-</ecNumber>
    </submittedName>
</protein>
<name>A0A231H2C7_9NOCA</name>
<dbReference type="PROSITE" id="PS51725">
    <property type="entry name" value="ABM"/>
    <property type="match status" value="1"/>
</dbReference>
<dbReference type="GO" id="GO:0004497">
    <property type="term" value="F:monooxygenase activity"/>
    <property type="evidence" value="ECO:0007669"/>
    <property type="project" value="UniProtKB-KW"/>
</dbReference>
<gene>
    <name evidence="2" type="ORF">B7C42_04880</name>
</gene>
<dbReference type="EMBL" id="NGAF01000011">
    <property type="protein sequence ID" value="OXR42994.1"/>
    <property type="molecule type" value="Genomic_DNA"/>
</dbReference>